<reference evidence="1" key="2">
    <citation type="journal article" date="2015" name="Data Brief">
        <title>Shoot transcriptome of the giant reed, Arundo donax.</title>
        <authorList>
            <person name="Barrero R.A."/>
            <person name="Guerrero F.D."/>
            <person name="Moolhuijzen P."/>
            <person name="Goolsby J.A."/>
            <person name="Tidwell J."/>
            <person name="Bellgard S.E."/>
            <person name="Bellgard M.I."/>
        </authorList>
    </citation>
    <scope>NUCLEOTIDE SEQUENCE</scope>
    <source>
        <tissue evidence="1">Shoot tissue taken approximately 20 cm above the soil surface</tissue>
    </source>
</reference>
<dbReference type="AlphaFoldDB" id="A0A0A9H2L3"/>
<name>A0A0A9H2L3_ARUDO</name>
<accession>A0A0A9H2L3</accession>
<sequence>MMIDLLPLFDNYIMHIVVGD</sequence>
<dbReference type="EMBL" id="GBRH01166421">
    <property type="protein sequence ID" value="JAE31475.1"/>
    <property type="molecule type" value="Transcribed_RNA"/>
</dbReference>
<protein>
    <submittedName>
        <fullName evidence="1">Uncharacterized protein</fullName>
    </submittedName>
</protein>
<proteinExistence type="predicted"/>
<evidence type="ECO:0000313" key="1">
    <source>
        <dbReference type="EMBL" id="JAE31475.1"/>
    </source>
</evidence>
<reference evidence="1" key="1">
    <citation type="submission" date="2014-09" db="EMBL/GenBank/DDBJ databases">
        <authorList>
            <person name="Magalhaes I.L.F."/>
            <person name="Oliveira U."/>
            <person name="Santos F.R."/>
            <person name="Vidigal T.H.D.A."/>
            <person name="Brescovit A.D."/>
            <person name="Santos A.J."/>
        </authorList>
    </citation>
    <scope>NUCLEOTIDE SEQUENCE</scope>
    <source>
        <tissue evidence="1">Shoot tissue taken approximately 20 cm above the soil surface</tissue>
    </source>
</reference>
<organism evidence="1">
    <name type="scientific">Arundo donax</name>
    <name type="common">Giant reed</name>
    <name type="synonym">Donax arundinaceus</name>
    <dbReference type="NCBI Taxonomy" id="35708"/>
    <lineage>
        <taxon>Eukaryota</taxon>
        <taxon>Viridiplantae</taxon>
        <taxon>Streptophyta</taxon>
        <taxon>Embryophyta</taxon>
        <taxon>Tracheophyta</taxon>
        <taxon>Spermatophyta</taxon>
        <taxon>Magnoliopsida</taxon>
        <taxon>Liliopsida</taxon>
        <taxon>Poales</taxon>
        <taxon>Poaceae</taxon>
        <taxon>PACMAD clade</taxon>
        <taxon>Arundinoideae</taxon>
        <taxon>Arundineae</taxon>
        <taxon>Arundo</taxon>
    </lineage>
</organism>